<dbReference type="PANTHER" id="PTHR22911:SF6">
    <property type="entry name" value="SOLUTE CARRIER FAMILY 35 MEMBER G1"/>
    <property type="match status" value="1"/>
</dbReference>
<accession>A0A1H7R010</accession>
<organism evidence="7 8">
    <name type="scientific">Nitrosovibrio tenuis</name>
    <dbReference type="NCBI Taxonomy" id="1233"/>
    <lineage>
        <taxon>Bacteria</taxon>
        <taxon>Pseudomonadati</taxon>
        <taxon>Pseudomonadota</taxon>
        <taxon>Betaproteobacteria</taxon>
        <taxon>Nitrosomonadales</taxon>
        <taxon>Nitrosomonadaceae</taxon>
        <taxon>Nitrosovibrio</taxon>
    </lineage>
</organism>
<feature type="transmembrane region" description="Helical" evidence="5">
    <location>
        <begin position="172"/>
        <end position="191"/>
    </location>
</feature>
<dbReference type="AlphaFoldDB" id="A0A1H7R010"/>
<keyword evidence="8" id="KW-1185">Reference proteome</keyword>
<dbReference type="PANTHER" id="PTHR22911">
    <property type="entry name" value="ACYL-MALONYL CONDENSING ENZYME-RELATED"/>
    <property type="match status" value="1"/>
</dbReference>
<feature type="transmembrane region" description="Helical" evidence="5">
    <location>
        <begin position="197"/>
        <end position="219"/>
    </location>
</feature>
<keyword evidence="3 5" id="KW-1133">Transmembrane helix</keyword>
<evidence type="ECO:0000256" key="4">
    <source>
        <dbReference type="ARBA" id="ARBA00023136"/>
    </source>
</evidence>
<dbReference type="InterPro" id="IPR000620">
    <property type="entry name" value="EamA_dom"/>
</dbReference>
<evidence type="ECO:0000256" key="1">
    <source>
        <dbReference type="ARBA" id="ARBA00004141"/>
    </source>
</evidence>
<feature type="transmembrane region" description="Helical" evidence="5">
    <location>
        <begin position="139"/>
        <end position="160"/>
    </location>
</feature>
<dbReference type="RefSeq" id="WP_090829421.1">
    <property type="nucleotide sequence ID" value="NZ_FOBH01000014.1"/>
</dbReference>
<feature type="transmembrane region" description="Helical" evidence="5">
    <location>
        <begin position="59"/>
        <end position="76"/>
    </location>
</feature>
<evidence type="ECO:0000256" key="5">
    <source>
        <dbReference type="SAM" id="Phobius"/>
    </source>
</evidence>
<feature type="transmembrane region" description="Helical" evidence="5">
    <location>
        <begin position="228"/>
        <end position="248"/>
    </location>
</feature>
<comment type="subcellular location">
    <subcellularLocation>
        <location evidence="1">Membrane</location>
        <topology evidence="1">Multi-pass membrane protein</topology>
    </subcellularLocation>
</comment>
<dbReference type="STRING" id="1233.SAMN05216387_11429"/>
<dbReference type="Pfam" id="PF00892">
    <property type="entry name" value="EamA"/>
    <property type="match status" value="1"/>
</dbReference>
<dbReference type="Proteomes" id="UP000198620">
    <property type="component" value="Unassembled WGS sequence"/>
</dbReference>
<feature type="transmembrane region" description="Helical" evidence="5">
    <location>
        <begin position="254"/>
        <end position="272"/>
    </location>
</feature>
<feature type="transmembrane region" description="Helical" evidence="5">
    <location>
        <begin position="115"/>
        <end position="133"/>
    </location>
</feature>
<keyword evidence="4 5" id="KW-0472">Membrane</keyword>
<name>A0A1H7R010_9PROT</name>
<feature type="transmembrane region" description="Helical" evidence="5">
    <location>
        <begin position="28"/>
        <end position="47"/>
    </location>
</feature>
<feature type="transmembrane region" description="Helical" evidence="5">
    <location>
        <begin position="88"/>
        <end position="108"/>
    </location>
</feature>
<evidence type="ECO:0000313" key="7">
    <source>
        <dbReference type="EMBL" id="SEL53492.1"/>
    </source>
</evidence>
<protein>
    <submittedName>
        <fullName evidence="7">S-adenosylmethionine uptake transporter</fullName>
    </submittedName>
</protein>
<dbReference type="GO" id="GO:0016020">
    <property type="term" value="C:membrane"/>
    <property type="evidence" value="ECO:0007669"/>
    <property type="project" value="UniProtKB-SubCell"/>
</dbReference>
<dbReference type="SUPFAM" id="SSF103481">
    <property type="entry name" value="Multidrug resistance efflux transporter EmrE"/>
    <property type="match status" value="2"/>
</dbReference>
<reference evidence="7 8" key="1">
    <citation type="submission" date="2016-10" db="EMBL/GenBank/DDBJ databases">
        <authorList>
            <person name="de Groot N.N."/>
        </authorList>
    </citation>
    <scope>NUCLEOTIDE SEQUENCE [LARGE SCALE GENOMIC DNA]</scope>
    <source>
        <strain evidence="7 8">Nv1</strain>
    </source>
</reference>
<evidence type="ECO:0000313" key="8">
    <source>
        <dbReference type="Proteomes" id="UP000198620"/>
    </source>
</evidence>
<dbReference type="EMBL" id="FOBH01000014">
    <property type="protein sequence ID" value="SEL53492.1"/>
    <property type="molecule type" value="Genomic_DNA"/>
</dbReference>
<feature type="domain" description="EamA" evidence="6">
    <location>
        <begin position="1"/>
        <end position="129"/>
    </location>
</feature>
<gene>
    <name evidence="7" type="ORF">SAMN05216387_11429</name>
</gene>
<evidence type="ECO:0000256" key="2">
    <source>
        <dbReference type="ARBA" id="ARBA00022692"/>
    </source>
</evidence>
<sequence length="291" mass="31621">MIAATLLFATMSMCVKFASADYSTGEIVFYRGIVGAAIMILLTRIRGETLRTRLPVMHFWRSLTGVSALGLWFYAIEKLPLSTAVTLNYMSPIWMVVVLIGGSALRNVERVDARLIYTVLFGFAGVICVLQPTMERDQLWGGLMGLLSGLLTALAYLHVAALGRAGEPEDRVVFYFSVGSIAAGALVTTFLDEWHWHTFQGLGMLLAVGVLATLAQLLLTRAYNIGRMLVNGSLQYLGIAWSYLYGVLFFGDTVTAIALSGMFLIVVAGIAATRLRQSSRKAGDISTSPES</sequence>
<evidence type="ECO:0000259" key="6">
    <source>
        <dbReference type="Pfam" id="PF00892"/>
    </source>
</evidence>
<keyword evidence="2 5" id="KW-0812">Transmembrane</keyword>
<evidence type="ECO:0000256" key="3">
    <source>
        <dbReference type="ARBA" id="ARBA00022989"/>
    </source>
</evidence>
<dbReference type="InterPro" id="IPR037185">
    <property type="entry name" value="EmrE-like"/>
</dbReference>
<proteinExistence type="predicted"/>
<dbReference type="OrthoDB" id="8524934at2"/>